<dbReference type="CDD" id="cd03404">
    <property type="entry name" value="SPFH_HflK"/>
    <property type="match status" value="1"/>
</dbReference>
<comment type="caution">
    <text evidence="8">The sequence shown here is derived from an EMBL/GenBank/DDBJ whole genome shotgun (WGS) entry which is preliminary data.</text>
</comment>
<keyword evidence="8" id="KW-0645">Protease</keyword>
<feature type="domain" description="Band 7" evidence="7">
    <location>
        <begin position="35"/>
        <end position="215"/>
    </location>
</feature>
<gene>
    <name evidence="8" type="primary">hflK</name>
    <name evidence="8" type="ORF">E3J33_02855</name>
</gene>
<organism evidence="8 9">
    <name type="scientific">Aerophobetes bacterium</name>
    <dbReference type="NCBI Taxonomy" id="2030807"/>
    <lineage>
        <taxon>Bacteria</taxon>
        <taxon>Candidatus Aerophobota</taxon>
    </lineage>
</organism>
<evidence type="ECO:0000313" key="8">
    <source>
        <dbReference type="EMBL" id="TET92919.1"/>
    </source>
</evidence>
<dbReference type="InterPro" id="IPR036013">
    <property type="entry name" value="Band_7/SPFH_dom_sf"/>
</dbReference>
<dbReference type="NCBIfam" id="TIGR01933">
    <property type="entry name" value="hflK"/>
    <property type="match status" value="1"/>
</dbReference>
<dbReference type="InterPro" id="IPR001107">
    <property type="entry name" value="Band_7"/>
</dbReference>
<reference evidence="8 9" key="1">
    <citation type="submission" date="2019-03" db="EMBL/GenBank/DDBJ databases">
        <title>Metabolic potential of uncultured bacteria and archaea associated with petroleum seepage in deep-sea sediments.</title>
        <authorList>
            <person name="Dong X."/>
            <person name="Hubert C."/>
        </authorList>
    </citation>
    <scope>NUCLEOTIDE SEQUENCE [LARGE SCALE GENOMIC DNA]</scope>
    <source>
        <strain evidence="8">E29_bin28</strain>
    </source>
</reference>
<dbReference type="GO" id="GO:0016020">
    <property type="term" value="C:membrane"/>
    <property type="evidence" value="ECO:0007669"/>
    <property type="project" value="UniProtKB-SubCell"/>
</dbReference>
<sequence length="323" mass="36724">MAYEEGDEVKFPMPLSKKTIGWGILGIVVIIILVSLFYTIGPEEVGVIKRWGRLVRTTEPGLHFKIPFAETVTKVKVKYIFKGEFGFRTLRAGVETIYAPERFEEESLMLTGDLNVAVVEWIVQYRIKDPINYLFKVRDVQKTIRDLSESAMRQIVGDRSVDEVLTVGRIEVALETQEKLQQILDSYHVGIQVTTVKLKDVNPPDPVKDSFNEVNVAKQDRETTINQAWEAYNKVIPRAKGEAEKTISQAEGYAVNRVNRSMGDANKFVAVWKEYQMAKDVTRRRLYLETLGEILPKIGRTYIIDVDQKGILPLLSLAEKGGE</sequence>
<dbReference type="SMART" id="SM00244">
    <property type="entry name" value="PHB"/>
    <property type="match status" value="1"/>
</dbReference>
<feature type="transmembrane region" description="Helical" evidence="6">
    <location>
        <begin position="20"/>
        <end position="40"/>
    </location>
</feature>
<dbReference type="GO" id="GO:0006508">
    <property type="term" value="P:proteolysis"/>
    <property type="evidence" value="ECO:0007669"/>
    <property type="project" value="UniProtKB-KW"/>
</dbReference>
<dbReference type="PANTHER" id="PTHR43327">
    <property type="entry name" value="STOMATIN-LIKE PROTEIN 2, MITOCHONDRIAL"/>
    <property type="match status" value="1"/>
</dbReference>
<protein>
    <recommendedName>
        <fullName evidence="6">Protein HflK</fullName>
    </recommendedName>
</protein>
<dbReference type="Proteomes" id="UP000316925">
    <property type="component" value="Unassembled WGS sequence"/>
</dbReference>
<keyword evidence="4 6" id="KW-1133">Transmembrane helix</keyword>
<dbReference type="GO" id="GO:0008233">
    <property type="term" value="F:peptidase activity"/>
    <property type="evidence" value="ECO:0007669"/>
    <property type="project" value="UniProtKB-KW"/>
</dbReference>
<dbReference type="Gene3D" id="3.30.479.30">
    <property type="entry name" value="Band 7 domain"/>
    <property type="match status" value="1"/>
</dbReference>
<proteinExistence type="inferred from homology"/>
<name>A0A523YN56_UNCAE</name>
<comment type="subcellular location">
    <subcellularLocation>
        <location evidence="1 6">Membrane</location>
    </subcellularLocation>
</comment>
<comment type="similarity">
    <text evidence="2 6">Belongs to the band 7/mec-2 family. HflK subfamily.</text>
</comment>
<evidence type="ECO:0000256" key="6">
    <source>
        <dbReference type="RuleBase" id="RU364113"/>
    </source>
</evidence>
<evidence type="ECO:0000313" key="9">
    <source>
        <dbReference type="Proteomes" id="UP000316925"/>
    </source>
</evidence>
<accession>A0A523YN56</accession>
<dbReference type="InterPro" id="IPR050710">
    <property type="entry name" value="Band7/mec-2_domain"/>
</dbReference>
<keyword evidence="3 6" id="KW-0812">Transmembrane</keyword>
<dbReference type="AlphaFoldDB" id="A0A523YN56"/>
<evidence type="ECO:0000256" key="3">
    <source>
        <dbReference type="ARBA" id="ARBA00022692"/>
    </source>
</evidence>
<keyword evidence="8" id="KW-0378">Hydrolase</keyword>
<evidence type="ECO:0000256" key="1">
    <source>
        <dbReference type="ARBA" id="ARBA00004370"/>
    </source>
</evidence>
<evidence type="ECO:0000256" key="2">
    <source>
        <dbReference type="ARBA" id="ARBA00006971"/>
    </source>
</evidence>
<dbReference type="SUPFAM" id="SSF117892">
    <property type="entry name" value="Band 7/SPFH domain"/>
    <property type="match status" value="1"/>
</dbReference>
<comment type="function">
    <text evidence="6">HflC and HflK could encode or regulate a protease.</text>
</comment>
<dbReference type="Pfam" id="PF01145">
    <property type="entry name" value="Band_7"/>
    <property type="match status" value="1"/>
</dbReference>
<dbReference type="EMBL" id="SOIJ01000162">
    <property type="protein sequence ID" value="TET92919.1"/>
    <property type="molecule type" value="Genomic_DNA"/>
</dbReference>
<dbReference type="InterPro" id="IPR010201">
    <property type="entry name" value="HflK"/>
</dbReference>
<evidence type="ECO:0000256" key="4">
    <source>
        <dbReference type="ARBA" id="ARBA00022989"/>
    </source>
</evidence>
<dbReference type="PANTHER" id="PTHR43327:SF2">
    <property type="entry name" value="MODULATOR OF FTSH PROTEASE HFLK"/>
    <property type="match status" value="1"/>
</dbReference>
<keyword evidence="5 6" id="KW-0472">Membrane</keyword>
<comment type="subunit">
    <text evidence="6">HflC and HflK may interact to form a multimeric complex.</text>
</comment>
<evidence type="ECO:0000256" key="5">
    <source>
        <dbReference type="ARBA" id="ARBA00023136"/>
    </source>
</evidence>
<evidence type="ECO:0000259" key="7">
    <source>
        <dbReference type="SMART" id="SM00244"/>
    </source>
</evidence>